<dbReference type="GO" id="GO:0008017">
    <property type="term" value="F:microtubule binding"/>
    <property type="evidence" value="ECO:0007669"/>
    <property type="project" value="InterPro"/>
</dbReference>
<dbReference type="GO" id="GO:0036064">
    <property type="term" value="C:ciliary basal body"/>
    <property type="evidence" value="ECO:0007669"/>
    <property type="project" value="TreeGrafter"/>
</dbReference>
<dbReference type="PANTHER" id="PTHR31516:SF17">
    <property type="entry name" value="STABILIZER OF AXONEMAL MICROTUBULES 2"/>
    <property type="match status" value="1"/>
</dbReference>
<dbReference type="PANTHER" id="PTHR31516">
    <property type="entry name" value="STABILIZER OF AXONEMAL MICROTUBULES 2"/>
    <property type="match status" value="1"/>
</dbReference>
<evidence type="ECO:0000313" key="3">
    <source>
        <dbReference type="EMBL" id="KOF94871.1"/>
    </source>
</evidence>
<dbReference type="OMA" id="HVDICPA"/>
<evidence type="ECO:0000256" key="1">
    <source>
        <dbReference type="ARBA" id="ARBA00008738"/>
    </source>
</evidence>
<dbReference type="AlphaFoldDB" id="A0A0L8I0C7"/>
<evidence type="ECO:0000256" key="2">
    <source>
        <dbReference type="SAM" id="MobiDB-lite"/>
    </source>
</evidence>
<dbReference type="OrthoDB" id="365640at2759"/>
<dbReference type="GO" id="GO:0036126">
    <property type="term" value="C:sperm flagellum"/>
    <property type="evidence" value="ECO:0007669"/>
    <property type="project" value="TreeGrafter"/>
</dbReference>
<dbReference type="GO" id="GO:0005879">
    <property type="term" value="C:axonemal microtubule"/>
    <property type="evidence" value="ECO:0007669"/>
    <property type="project" value="TreeGrafter"/>
</dbReference>
<comment type="similarity">
    <text evidence="1">Belongs to the FAM154 family.</text>
</comment>
<dbReference type="Pfam" id="PF05217">
    <property type="entry name" value="SAXO1-2"/>
    <property type="match status" value="1"/>
</dbReference>
<protein>
    <recommendedName>
        <fullName evidence="4">Stabilizer of axonemal microtubules 2</fullName>
    </recommendedName>
</protein>
<gene>
    <name evidence="3" type="ORF">OCBIM_22000336mg</name>
</gene>
<organism evidence="3">
    <name type="scientific">Octopus bimaculoides</name>
    <name type="common">California two-spotted octopus</name>
    <dbReference type="NCBI Taxonomy" id="37653"/>
    <lineage>
        <taxon>Eukaryota</taxon>
        <taxon>Metazoa</taxon>
        <taxon>Spiralia</taxon>
        <taxon>Lophotrochozoa</taxon>
        <taxon>Mollusca</taxon>
        <taxon>Cephalopoda</taxon>
        <taxon>Coleoidea</taxon>
        <taxon>Octopodiformes</taxon>
        <taxon>Octopoda</taxon>
        <taxon>Incirrata</taxon>
        <taxon>Octopodidae</taxon>
        <taxon>Octopus</taxon>
    </lineage>
</organism>
<sequence>MFSRCICSICTCGKHHCKLRSSIFPSGEAKGNLTEYSSKYTEHEGDQVKSFKPKHPPMPDGKMDGKTIHSTDFQPHCIEKPWRHIQKPWIKPSGQVVNLTSYKKDYTQKDVPLTGLIRQVSRPIPTGKFSGDPTYKTDYKQWDLGPKFQHVVKTWQKPTEKMLGESTCMRDYIYREGKPAICYRQKNPDLIKEPLSNMTNYRDIYVEHPLPAMFKKETSQYTRPEVPIDSLTVTMRDYQGQSASRPRNYGPDKTPYKTTTPFEDRTTFKDDYLEWPTTKPKLHEQPKYKEPETKIDFVTSHNQAYRRLPLVPTEICRPRTVKLFPDVFSGNTIYKSDYKPWEITRGPLRKENAYVANETPFKGISSTKADYVPFPLQKTECFRRDDSLKTGNEPFDDGTLYRNEYVYKEPVLCPVPLLGTKDAPLQFDKVLDSGHVFYKPISAA</sequence>
<feature type="region of interest" description="Disordered" evidence="2">
    <location>
        <begin position="240"/>
        <end position="261"/>
    </location>
</feature>
<name>A0A0L8I0C7_OCTBM</name>
<dbReference type="GO" id="GO:0005814">
    <property type="term" value="C:centriole"/>
    <property type="evidence" value="ECO:0007669"/>
    <property type="project" value="TreeGrafter"/>
</dbReference>
<dbReference type="STRING" id="37653.A0A0L8I0C7"/>
<reference evidence="3" key="1">
    <citation type="submission" date="2015-07" db="EMBL/GenBank/DDBJ databases">
        <title>MeaNS - Measles Nucleotide Surveillance Program.</title>
        <authorList>
            <person name="Tran T."/>
            <person name="Druce J."/>
        </authorList>
    </citation>
    <scope>NUCLEOTIDE SEQUENCE</scope>
    <source>
        <strain evidence="3">UCB-OBI-ISO-001</strain>
        <tissue evidence="3">Gonad</tissue>
    </source>
</reference>
<proteinExistence type="inferred from homology"/>
<evidence type="ECO:0008006" key="4">
    <source>
        <dbReference type="Google" id="ProtNLM"/>
    </source>
</evidence>
<dbReference type="KEGG" id="obi:106867503"/>
<dbReference type="InterPro" id="IPR033336">
    <property type="entry name" value="SAXO1/2"/>
</dbReference>
<accession>A0A0L8I0C7</accession>
<dbReference type="EMBL" id="KQ416854">
    <property type="protein sequence ID" value="KOF94871.1"/>
    <property type="molecule type" value="Genomic_DNA"/>
</dbReference>